<reference evidence="5" key="1">
    <citation type="journal article" date="2023" name="Science">
        <title>Genome structures resolve the early diversification of teleost fishes.</title>
        <authorList>
            <person name="Parey E."/>
            <person name="Louis A."/>
            <person name="Montfort J."/>
            <person name="Bouchez O."/>
            <person name="Roques C."/>
            <person name="Iampietro C."/>
            <person name="Lluch J."/>
            <person name="Castinel A."/>
            <person name="Donnadieu C."/>
            <person name="Desvignes T."/>
            <person name="Floi Bucao C."/>
            <person name="Jouanno E."/>
            <person name="Wen M."/>
            <person name="Mejri S."/>
            <person name="Dirks R."/>
            <person name="Jansen H."/>
            <person name="Henkel C."/>
            <person name="Chen W.J."/>
            <person name="Zahm M."/>
            <person name="Cabau C."/>
            <person name="Klopp C."/>
            <person name="Thompson A.W."/>
            <person name="Robinson-Rechavi M."/>
            <person name="Braasch I."/>
            <person name="Lecointre G."/>
            <person name="Bobe J."/>
            <person name="Postlethwait J.H."/>
            <person name="Berthelot C."/>
            <person name="Roest Crollius H."/>
            <person name="Guiguen Y."/>
        </authorList>
    </citation>
    <scope>NUCLEOTIDE SEQUENCE</scope>
    <source>
        <strain evidence="5">WJC10195</strain>
    </source>
</reference>
<dbReference type="GO" id="GO:0005634">
    <property type="term" value="C:nucleus"/>
    <property type="evidence" value="ECO:0007669"/>
    <property type="project" value="UniProtKB-SubCell"/>
</dbReference>
<sequence>MGKATFYSPRRRPGTTRVLRTPAALAAAVRTRGSAPALLRSRPASRADVPLPTAGRFHNSKMRRCWAFELWAERGALDGLLRAGAAVLSAASTGTATMKSEVPSDAPGRHEHLKGALANPEPMEAAKSFPADMEVIGKVGSEFAPLCAEARHRPLREAGPGARRDTDRGLPARKKRKSQQAGPSDCALKEGRLAGGPLATPLRGAGALQGRGEDERRLESSFSECASSPSSSLRFGDSDTLSSSEEAVGGQGVGVAGGGVAGALQQRKAGAVSAGGGAAGVGLRPAAGRTRGSGRPQKWARPEPEPVLLKRPCLSAQRRPPHRKRFVKAGPGAGAGAAGAQRTPKQKERLQLQRRKREVIARRKYALLHSTSSSSEELSSESSSASSTEGEDELYVDVSSSSSQPGSAAMAAGKTRKREVTHYTF</sequence>
<feature type="compositionally biased region" description="Low complexity" evidence="3">
    <location>
        <begin position="220"/>
        <end position="232"/>
    </location>
</feature>
<gene>
    <name evidence="5" type="ORF">SKAU_G00351060</name>
</gene>
<keyword evidence="6" id="KW-1185">Reference proteome</keyword>
<feature type="compositionally biased region" description="Low complexity" evidence="3">
    <location>
        <begin position="370"/>
        <end position="388"/>
    </location>
</feature>
<dbReference type="Proteomes" id="UP001152622">
    <property type="component" value="Chromosome 16"/>
</dbReference>
<comment type="subcellular location">
    <subcellularLocation>
        <location evidence="1">Nucleus</location>
    </subcellularLocation>
</comment>
<proteinExistence type="predicted"/>
<feature type="compositionally biased region" description="Gly residues" evidence="3">
    <location>
        <begin position="249"/>
        <end position="261"/>
    </location>
</feature>
<feature type="compositionally biased region" description="Low complexity" evidence="3">
    <location>
        <begin position="399"/>
        <end position="412"/>
    </location>
</feature>
<protein>
    <recommendedName>
        <fullName evidence="4">E3 ubiquitin-protein ligase Arkadia N-terminal domain-containing protein</fullName>
    </recommendedName>
</protein>
<dbReference type="OrthoDB" id="8062037at2759"/>
<evidence type="ECO:0000313" key="5">
    <source>
        <dbReference type="EMBL" id="KAJ8340473.1"/>
    </source>
</evidence>
<dbReference type="InterPro" id="IPR051073">
    <property type="entry name" value="ZNRF3_Arkadia_E3_ligases"/>
</dbReference>
<feature type="domain" description="E3 ubiquitin-protein ligase Arkadia N-terminal" evidence="4">
    <location>
        <begin position="98"/>
        <end position="411"/>
    </location>
</feature>
<evidence type="ECO:0000256" key="1">
    <source>
        <dbReference type="ARBA" id="ARBA00004123"/>
    </source>
</evidence>
<evidence type="ECO:0000259" key="4">
    <source>
        <dbReference type="Pfam" id="PF15303"/>
    </source>
</evidence>
<dbReference type="AlphaFoldDB" id="A0A9Q1EKM3"/>
<evidence type="ECO:0000256" key="2">
    <source>
        <dbReference type="ARBA" id="ARBA00023242"/>
    </source>
</evidence>
<feature type="region of interest" description="Disordered" evidence="3">
    <location>
        <begin position="151"/>
        <end position="425"/>
    </location>
</feature>
<name>A0A9Q1EKM3_SYNKA</name>
<evidence type="ECO:0000256" key="3">
    <source>
        <dbReference type="SAM" id="MobiDB-lite"/>
    </source>
</evidence>
<evidence type="ECO:0000313" key="6">
    <source>
        <dbReference type="Proteomes" id="UP001152622"/>
    </source>
</evidence>
<dbReference type="InterPro" id="IPR029306">
    <property type="entry name" value="RNF111_N"/>
</dbReference>
<feature type="compositionally biased region" description="Basic and acidic residues" evidence="3">
    <location>
        <begin position="151"/>
        <end position="170"/>
    </location>
</feature>
<keyword evidence="2" id="KW-0539">Nucleus</keyword>
<organism evidence="5 6">
    <name type="scientific">Synaphobranchus kaupii</name>
    <name type="common">Kaup's arrowtooth eel</name>
    <dbReference type="NCBI Taxonomy" id="118154"/>
    <lineage>
        <taxon>Eukaryota</taxon>
        <taxon>Metazoa</taxon>
        <taxon>Chordata</taxon>
        <taxon>Craniata</taxon>
        <taxon>Vertebrata</taxon>
        <taxon>Euteleostomi</taxon>
        <taxon>Actinopterygii</taxon>
        <taxon>Neopterygii</taxon>
        <taxon>Teleostei</taxon>
        <taxon>Anguilliformes</taxon>
        <taxon>Synaphobranchidae</taxon>
        <taxon>Synaphobranchus</taxon>
    </lineage>
</organism>
<dbReference type="EMBL" id="JAINUF010000016">
    <property type="protein sequence ID" value="KAJ8340473.1"/>
    <property type="molecule type" value="Genomic_DNA"/>
</dbReference>
<dbReference type="PANTHER" id="PTHR16200">
    <property type="entry name" value="RING ZINC FINGER"/>
    <property type="match status" value="1"/>
</dbReference>
<accession>A0A9Q1EKM3</accession>
<comment type="caution">
    <text evidence="5">The sequence shown here is derived from an EMBL/GenBank/DDBJ whole genome shotgun (WGS) entry which is preliminary data.</text>
</comment>
<dbReference type="Pfam" id="PF15303">
    <property type="entry name" value="RNF111_N"/>
    <property type="match status" value="1"/>
</dbReference>
<feature type="compositionally biased region" description="Basic residues" evidence="3">
    <location>
        <begin position="352"/>
        <end position="366"/>
    </location>
</feature>